<sequence length="389" mass="42649">MSERIVILDGGMGTTLEDSGYSVSSKLWSSDPALHEAVQSVHEGFLKAGADIIGTATYQACESLYLDNGYSSDQACEYMRGAVDIAGRAISSVGTSENQKIGLCLGPFGGTLSPGQEYSGVYPPPYGPQGFQPGAQNINRFEATENGQAQAAKAKSALRDFHLSRLQVFAAEEATWRTVDWIMFETIPLRLEGEAIRSAMEELYRQLADRYQGKDDGSMWWKKPYWTSFVFPEGKAPDASPVSTIVKTMYSDLSANSVCPTAIGINCTSPAYVQDLTRQMTETMSQLRTEADEHSSLQHDPPAFVLYPDGGLVYDVITRTWHTPKNAVSSELNKEETSWSKNVGKVARWAAEQECVTSPGRQPVWRQIMVGGCCKAGYEEIAGLRAELK</sequence>
<name>A0ACC2WX66_9TREE</name>
<evidence type="ECO:0000313" key="1">
    <source>
        <dbReference type="EMBL" id="KAJ9115112.1"/>
    </source>
</evidence>
<comment type="caution">
    <text evidence="1">The sequence shown here is derived from an EMBL/GenBank/DDBJ whole genome shotgun (WGS) entry which is preliminary data.</text>
</comment>
<evidence type="ECO:0000313" key="2">
    <source>
        <dbReference type="Proteomes" id="UP001243375"/>
    </source>
</evidence>
<keyword evidence="2" id="KW-1185">Reference proteome</keyword>
<reference evidence="1" key="1">
    <citation type="submission" date="2023-04" db="EMBL/GenBank/DDBJ databases">
        <title>Draft Genome sequencing of Naganishia species isolated from polar environments using Oxford Nanopore Technology.</title>
        <authorList>
            <person name="Leo P."/>
            <person name="Venkateswaran K."/>
        </authorList>
    </citation>
    <scope>NUCLEOTIDE SEQUENCE</scope>
    <source>
        <strain evidence="1">MNA-CCFEE 5425</strain>
    </source>
</reference>
<protein>
    <submittedName>
        <fullName evidence="1">Uncharacterized protein</fullName>
    </submittedName>
</protein>
<proteinExistence type="predicted"/>
<dbReference type="Proteomes" id="UP001243375">
    <property type="component" value="Unassembled WGS sequence"/>
</dbReference>
<accession>A0ACC2WX66</accession>
<dbReference type="EMBL" id="JASBWU010000017">
    <property type="protein sequence ID" value="KAJ9115112.1"/>
    <property type="molecule type" value="Genomic_DNA"/>
</dbReference>
<gene>
    <name evidence="1" type="ORF">QFC22_005442</name>
</gene>
<organism evidence="1 2">
    <name type="scientific">Naganishia vaughanmartiniae</name>
    <dbReference type="NCBI Taxonomy" id="1424756"/>
    <lineage>
        <taxon>Eukaryota</taxon>
        <taxon>Fungi</taxon>
        <taxon>Dikarya</taxon>
        <taxon>Basidiomycota</taxon>
        <taxon>Agaricomycotina</taxon>
        <taxon>Tremellomycetes</taxon>
        <taxon>Filobasidiales</taxon>
        <taxon>Filobasidiaceae</taxon>
        <taxon>Naganishia</taxon>
    </lineage>
</organism>